<organism evidence="2 3">
    <name type="scientific">Iris pallida</name>
    <name type="common">Sweet iris</name>
    <dbReference type="NCBI Taxonomy" id="29817"/>
    <lineage>
        <taxon>Eukaryota</taxon>
        <taxon>Viridiplantae</taxon>
        <taxon>Streptophyta</taxon>
        <taxon>Embryophyta</taxon>
        <taxon>Tracheophyta</taxon>
        <taxon>Spermatophyta</taxon>
        <taxon>Magnoliopsida</taxon>
        <taxon>Liliopsida</taxon>
        <taxon>Asparagales</taxon>
        <taxon>Iridaceae</taxon>
        <taxon>Iridoideae</taxon>
        <taxon>Irideae</taxon>
        <taxon>Iris</taxon>
    </lineage>
</organism>
<protein>
    <submittedName>
        <fullName evidence="2">Uncharacterized protein</fullName>
    </submittedName>
</protein>
<dbReference type="PANTHER" id="PTHR33676:SF3">
    <property type="entry name" value="COLD-REGULATED PROTEIN 27"/>
    <property type="match status" value="1"/>
</dbReference>
<reference evidence="2" key="1">
    <citation type="journal article" date="2023" name="GigaByte">
        <title>Genome assembly of the bearded iris, Iris pallida Lam.</title>
        <authorList>
            <person name="Bruccoleri R.E."/>
            <person name="Oakeley E.J."/>
            <person name="Faust A.M.E."/>
            <person name="Altorfer M."/>
            <person name="Dessus-Babus S."/>
            <person name="Burckhardt D."/>
            <person name="Oertli M."/>
            <person name="Naumann U."/>
            <person name="Petersen F."/>
            <person name="Wong J."/>
        </authorList>
    </citation>
    <scope>NUCLEOTIDE SEQUENCE</scope>
    <source>
        <strain evidence="2">GSM-AAB239-AS_SAM_17_03QT</strain>
    </source>
</reference>
<name>A0AAX6FJ78_IRIPA</name>
<evidence type="ECO:0000256" key="1">
    <source>
        <dbReference type="SAM" id="MobiDB-lite"/>
    </source>
</evidence>
<feature type="region of interest" description="Disordered" evidence="1">
    <location>
        <begin position="250"/>
        <end position="272"/>
    </location>
</feature>
<dbReference type="Proteomes" id="UP001140949">
    <property type="component" value="Unassembled WGS sequence"/>
</dbReference>
<keyword evidence="3" id="KW-1185">Reference proteome</keyword>
<accession>A0AAX6FJ78</accession>
<proteinExistence type="predicted"/>
<evidence type="ECO:0000313" key="3">
    <source>
        <dbReference type="Proteomes" id="UP001140949"/>
    </source>
</evidence>
<feature type="region of interest" description="Disordered" evidence="1">
    <location>
        <begin position="223"/>
        <end position="242"/>
    </location>
</feature>
<reference evidence="2" key="2">
    <citation type="submission" date="2023-04" db="EMBL/GenBank/DDBJ databases">
        <authorList>
            <person name="Bruccoleri R.E."/>
            <person name="Oakeley E.J."/>
            <person name="Faust A.-M."/>
            <person name="Dessus-Babus S."/>
            <person name="Altorfer M."/>
            <person name="Burckhardt D."/>
            <person name="Oertli M."/>
            <person name="Naumann U."/>
            <person name="Petersen F."/>
            <person name="Wong J."/>
        </authorList>
    </citation>
    <scope>NUCLEOTIDE SEQUENCE</scope>
    <source>
        <strain evidence="2">GSM-AAB239-AS_SAM_17_03QT</strain>
        <tissue evidence="2">Leaf</tissue>
    </source>
</reference>
<dbReference type="AlphaFoldDB" id="A0AAX6FJ78"/>
<sequence>MESNKLPISSPDLPIEGKVAGIMDTEWTDKKHNLFLRSMEASFVNQLHRSDYDLKDLVSWLSRTQTYSNRSGLDPDTRTFGQFKVRNREKAKFKSTNSKDDIDNESPPLSENLWIQHFRPCLISKEPQLPSANDIVNGELARQSIQLRSQRNEREATASKQTLHYTSHKHHQEPVVSMTEVSDQNFVDTEIEGGEKLKRRCTKKRARPVISRTKDQVVPFVGQTSDEETKERNEEGSSKNLRITEAAMQMGPEPSSFKGEETIVDSGVNWTR</sequence>
<dbReference type="InterPro" id="IPR044678">
    <property type="entry name" value="COR27/28"/>
</dbReference>
<evidence type="ECO:0000313" key="2">
    <source>
        <dbReference type="EMBL" id="KAJ6816426.1"/>
    </source>
</evidence>
<gene>
    <name evidence="2" type="ORF">M6B38_416700</name>
</gene>
<dbReference type="GO" id="GO:0009409">
    <property type="term" value="P:response to cold"/>
    <property type="evidence" value="ECO:0007669"/>
    <property type="project" value="InterPro"/>
</dbReference>
<dbReference type="GO" id="GO:0042752">
    <property type="term" value="P:regulation of circadian rhythm"/>
    <property type="evidence" value="ECO:0007669"/>
    <property type="project" value="InterPro"/>
</dbReference>
<feature type="compositionally biased region" description="Basic and acidic residues" evidence="1">
    <location>
        <begin position="227"/>
        <end position="237"/>
    </location>
</feature>
<comment type="caution">
    <text evidence="2">The sequence shown here is derived from an EMBL/GenBank/DDBJ whole genome shotgun (WGS) entry which is preliminary data.</text>
</comment>
<feature type="region of interest" description="Disordered" evidence="1">
    <location>
        <begin position="148"/>
        <end position="170"/>
    </location>
</feature>
<dbReference type="EMBL" id="JANAVB010028198">
    <property type="protein sequence ID" value="KAJ6816426.1"/>
    <property type="molecule type" value="Genomic_DNA"/>
</dbReference>
<dbReference type="PANTHER" id="PTHR33676">
    <property type="entry name" value="COLD REGULATED PROTEIN 27"/>
    <property type="match status" value="1"/>
</dbReference>